<evidence type="ECO:0000313" key="2">
    <source>
        <dbReference type="Proteomes" id="UP001054945"/>
    </source>
</evidence>
<organism evidence="1 2">
    <name type="scientific">Caerostris extrusa</name>
    <name type="common">Bark spider</name>
    <name type="synonym">Caerostris bankana</name>
    <dbReference type="NCBI Taxonomy" id="172846"/>
    <lineage>
        <taxon>Eukaryota</taxon>
        <taxon>Metazoa</taxon>
        <taxon>Ecdysozoa</taxon>
        <taxon>Arthropoda</taxon>
        <taxon>Chelicerata</taxon>
        <taxon>Arachnida</taxon>
        <taxon>Araneae</taxon>
        <taxon>Araneomorphae</taxon>
        <taxon>Entelegynae</taxon>
        <taxon>Araneoidea</taxon>
        <taxon>Araneidae</taxon>
        <taxon>Caerostris</taxon>
    </lineage>
</organism>
<reference evidence="1 2" key="1">
    <citation type="submission" date="2021-06" db="EMBL/GenBank/DDBJ databases">
        <title>Caerostris extrusa draft genome.</title>
        <authorList>
            <person name="Kono N."/>
            <person name="Arakawa K."/>
        </authorList>
    </citation>
    <scope>NUCLEOTIDE SEQUENCE [LARGE SCALE GENOMIC DNA]</scope>
</reference>
<accession>A0AAV4T0U8</accession>
<name>A0AAV4T0U8_CAEEX</name>
<protein>
    <submittedName>
        <fullName evidence="1">Uncharacterized protein</fullName>
    </submittedName>
</protein>
<gene>
    <name evidence="1" type="ORF">CEXT_56331</name>
</gene>
<evidence type="ECO:0000313" key="1">
    <source>
        <dbReference type="EMBL" id="GIY40343.1"/>
    </source>
</evidence>
<dbReference type="Proteomes" id="UP001054945">
    <property type="component" value="Unassembled WGS sequence"/>
</dbReference>
<dbReference type="AlphaFoldDB" id="A0AAV4T0U8"/>
<keyword evidence="2" id="KW-1185">Reference proteome</keyword>
<dbReference type="EMBL" id="BPLR01010601">
    <property type="protein sequence ID" value="GIY40343.1"/>
    <property type="molecule type" value="Genomic_DNA"/>
</dbReference>
<sequence length="117" mass="13397">MGWGCWISEATGRKRLIPVQSRIINNYGRCLVSIHPGEAFVFGRVSPRAVALTCEVAYLSPTFLHPRQHRIILRVRLFPVVATRCFCYCLTVALRDCLVSKTGQKINFLILLKKWCF</sequence>
<comment type="caution">
    <text evidence="1">The sequence shown here is derived from an EMBL/GenBank/DDBJ whole genome shotgun (WGS) entry which is preliminary data.</text>
</comment>
<proteinExistence type="predicted"/>